<dbReference type="InterPro" id="IPR020904">
    <property type="entry name" value="Sc_DH/Rdtase_CS"/>
</dbReference>
<reference evidence="5" key="1">
    <citation type="journal article" date="2019" name="Int. J. Syst. Evol. Microbiol.">
        <title>The Global Catalogue of Microorganisms (GCM) 10K type strain sequencing project: providing services to taxonomists for standard genome sequencing and annotation.</title>
        <authorList>
            <consortium name="The Broad Institute Genomics Platform"/>
            <consortium name="The Broad Institute Genome Sequencing Center for Infectious Disease"/>
            <person name="Wu L."/>
            <person name="Ma J."/>
        </authorList>
    </citation>
    <scope>NUCLEOTIDE SEQUENCE [LARGE SCALE GENOMIC DNA]</scope>
    <source>
        <strain evidence="5">CGMCC 1.12482</strain>
    </source>
</reference>
<dbReference type="Gene3D" id="3.40.50.720">
    <property type="entry name" value="NAD(P)-binding Rossmann-like Domain"/>
    <property type="match status" value="1"/>
</dbReference>
<evidence type="ECO:0000256" key="3">
    <source>
        <dbReference type="SAM" id="Phobius"/>
    </source>
</evidence>
<comment type="caution">
    <text evidence="4">The sequence shown here is derived from an EMBL/GenBank/DDBJ whole genome shotgun (WGS) entry which is preliminary data.</text>
</comment>
<dbReference type="InterPro" id="IPR036291">
    <property type="entry name" value="NAD(P)-bd_dom_sf"/>
</dbReference>
<keyword evidence="3" id="KW-1133">Transmembrane helix</keyword>
<keyword evidence="3" id="KW-0472">Membrane</keyword>
<dbReference type="PANTHER" id="PTHR44196">
    <property type="entry name" value="DEHYDROGENASE/REDUCTASE SDR FAMILY MEMBER 7B"/>
    <property type="match status" value="1"/>
</dbReference>
<dbReference type="SUPFAM" id="SSF51735">
    <property type="entry name" value="NAD(P)-binding Rossmann-fold domains"/>
    <property type="match status" value="1"/>
</dbReference>
<dbReference type="PANTHER" id="PTHR44196:SF1">
    <property type="entry name" value="DEHYDROGENASE_REDUCTASE SDR FAMILY MEMBER 7B"/>
    <property type="match status" value="1"/>
</dbReference>
<keyword evidence="3" id="KW-0812">Transmembrane</keyword>
<feature type="transmembrane region" description="Helical" evidence="3">
    <location>
        <begin position="167"/>
        <end position="184"/>
    </location>
</feature>
<name>A0ABQ1PV42_9GAMM</name>
<keyword evidence="5" id="KW-1185">Reference proteome</keyword>
<dbReference type="PRINTS" id="PR00081">
    <property type="entry name" value="GDHRDH"/>
</dbReference>
<protein>
    <submittedName>
        <fullName evidence="4">Short-chain dehydrogenase</fullName>
    </submittedName>
</protein>
<proteinExistence type="inferred from homology"/>
<dbReference type="EMBL" id="BMFF01000005">
    <property type="protein sequence ID" value="GGD04812.1"/>
    <property type="molecule type" value="Genomic_DNA"/>
</dbReference>
<evidence type="ECO:0000313" key="5">
    <source>
        <dbReference type="Proteomes" id="UP000638188"/>
    </source>
</evidence>
<evidence type="ECO:0000256" key="1">
    <source>
        <dbReference type="ARBA" id="ARBA00006484"/>
    </source>
</evidence>
<dbReference type="InterPro" id="IPR002347">
    <property type="entry name" value="SDR_fam"/>
</dbReference>
<organism evidence="4 5">
    <name type="scientific">Halopseudomonas salina</name>
    <dbReference type="NCBI Taxonomy" id="1323744"/>
    <lineage>
        <taxon>Bacteria</taxon>
        <taxon>Pseudomonadati</taxon>
        <taxon>Pseudomonadota</taxon>
        <taxon>Gammaproteobacteria</taxon>
        <taxon>Pseudomonadales</taxon>
        <taxon>Pseudomonadaceae</taxon>
        <taxon>Halopseudomonas</taxon>
    </lineage>
</organism>
<accession>A0ABQ1PV42</accession>
<dbReference type="PROSITE" id="PS00061">
    <property type="entry name" value="ADH_SHORT"/>
    <property type="match status" value="1"/>
</dbReference>
<comment type="similarity">
    <text evidence="1">Belongs to the short-chain dehydrogenases/reductases (SDR) family.</text>
</comment>
<keyword evidence="2" id="KW-0560">Oxidoreductase</keyword>
<dbReference type="Proteomes" id="UP000638188">
    <property type="component" value="Unassembled WGS sequence"/>
</dbReference>
<evidence type="ECO:0000256" key="2">
    <source>
        <dbReference type="ARBA" id="ARBA00023002"/>
    </source>
</evidence>
<gene>
    <name evidence="4" type="ORF">GCM10007418_24840</name>
</gene>
<evidence type="ECO:0000313" key="4">
    <source>
        <dbReference type="EMBL" id="GGD04812.1"/>
    </source>
</evidence>
<dbReference type="Pfam" id="PF00106">
    <property type="entry name" value="adh_short"/>
    <property type="match status" value="1"/>
</dbReference>
<sequence>MILFKMDVNDLDTHPEMLNACLRELHHIDVALVAHGTLPDQTKCENDVGVLLDTFATNAVSTIMLLSVIANHLEIQCSGTLAVISSVAGDRGRQSNYVYGAAKAAVSTFCEGLRARLYKVGVHVVTIKPGFVSTPMTAGLDLPKKLTVSPERAGQAIRRAIERKMNVVYVPGFWWWIMLIIRSMPHDILKRTRL</sequence>